<evidence type="ECO:0000313" key="1">
    <source>
        <dbReference type="EMBL" id="MBA0084247.1"/>
    </source>
</evidence>
<name>A0A7V8NMU6_9BACT</name>
<dbReference type="GO" id="GO:0016853">
    <property type="term" value="F:isomerase activity"/>
    <property type="evidence" value="ECO:0007669"/>
    <property type="project" value="UniProtKB-KW"/>
</dbReference>
<protein>
    <submittedName>
        <fullName evidence="1">Enoyl-CoA hydratase/isomerase family protein</fullName>
    </submittedName>
</protein>
<organism evidence="1 2">
    <name type="scientific">Candidatus Acidiferrum panamense</name>
    <dbReference type="NCBI Taxonomy" id="2741543"/>
    <lineage>
        <taxon>Bacteria</taxon>
        <taxon>Pseudomonadati</taxon>
        <taxon>Acidobacteriota</taxon>
        <taxon>Terriglobia</taxon>
        <taxon>Candidatus Acidiferrales</taxon>
        <taxon>Candidatus Acidiferrum</taxon>
    </lineage>
</organism>
<reference evidence="1" key="1">
    <citation type="submission" date="2020-06" db="EMBL/GenBank/DDBJ databases">
        <title>Legume-microbial interactions unlock mineral nutrients during tropical forest succession.</title>
        <authorList>
            <person name="Epihov D.Z."/>
        </authorList>
    </citation>
    <scope>NUCLEOTIDE SEQUENCE [LARGE SCALE GENOMIC DNA]</scope>
    <source>
        <strain evidence="1">Pan2503</strain>
    </source>
</reference>
<dbReference type="PANTHER" id="PTHR11941:SF54">
    <property type="entry name" value="ENOYL-COA HYDRATASE, MITOCHONDRIAL"/>
    <property type="match status" value="1"/>
</dbReference>
<proteinExistence type="predicted"/>
<gene>
    <name evidence="1" type="ORF">HRJ53_04560</name>
</gene>
<sequence length="339" mass="36302">ILKSLKEAGREIERNAGASLIDLGDGAVCCEFHAKMNAIGADLIAMMHKGLKRLETDFDAMVIANQALNFSVGANLMLVLVAAQEQEWDELHLAVKQFQNINLAIKYAPKPVVAAPQGMALGGGCEVSLHAVKIQAAAEAYLGLVETGVGLIPGGGGTKEMLIRTNEHAAGGEDLDLFHALKPVFEAIAMAKVGTSAEECRELGYLRREDGVSLNRDRLVADAKEVALALARGGYKRPAANWREGAETTQIKVLGEQFLAGAKLAIHMMVRGGFASEYDAHVGRKLATILAGGPLTAPQLVSEQYLLDLEREAFVSLCGEKKTQERIAHTLKTGKPLRN</sequence>
<dbReference type="InterPro" id="IPR029045">
    <property type="entry name" value="ClpP/crotonase-like_dom_sf"/>
</dbReference>
<dbReference type="Gene3D" id="3.90.226.10">
    <property type="entry name" value="2-enoyl-CoA Hydratase, Chain A, domain 1"/>
    <property type="match status" value="1"/>
</dbReference>
<comment type="caution">
    <text evidence="1">The sequence shown here is derived from an EMBL/GenBank/DDBJ whole genome shotgun (WGS) entry which is preliminary data.</text>
</comment>
<dbReference type="AlphaFoldDB" id="A0A7V8NMU6"/>
<dbReference type="GO" id="GO:0006635">
    <property type="term" value="P:fatty acid beta-oxidation"/>
    <property type="evidence" value="ECO:0007669"/>
    <property type="project" value="TreeGrafter"/>
</dbReference>
<evidence type="ECO:0000313" key="2">
    <source>
        <dbReference type="Proteomes" id="UP000567293"/>
    </source>
</evidence>
<dbReference type="PANTHER" id="PTHR11941">
    <property type="entry name" value="ENOYL-COA HYDRATASE-RELATED"/>
    <property type="match status" value="1"/>
</dbReference>
<dbReference type="CDD" id="cd06558">
    <property type="entry name" value="crotonase-like"/>
    <property type="match status" value="1"/>
</dbReference>
<feature type="non-terminal residue" evidence="1">
    <location>
        <position position="1"/>
    </location>
</feature>
<dbReference type="Proteomes" id="UP000567293">
    <property type="component" value="Unassembled WGS sequence"/>
</dbReference>
<dbReference type="EMBL" id="JACDQQ010000439">
    <property type="protein sequence ID" value="MBA0084247.1"/>
    <property type="molecule type" value="Genomic_DNA"/>
</dbReference>
<accession>A0A7V8NMU6</accession>
<keyword evidence="2" id="KW-1185">Reference proteome</keyword>
<dbReference type="Pfam" id="PF00378">
    <property type="entry name" value="ECH_1"/>
    <property type="match status" value="1"/>
</dbReference>
<dbReference type="SUPFAM" id="SSF52096">
    <property type="entry name" value="ClpP/crotonase"/>
    <property type="match status" value="1"/>
</dbReference>
<dbReference type="InterPro" id="IPR001753">
    <property type="entry name" value="Enoyl-CoA_hydra/iso"/>
</dbReference>